<evidence type="ECO:0000313" key="8">
    <source>
        <dbReference type="Proteomes" id="UP000472755"/>
    </source>
</evidence>
<dbReference type="AlphaFoldDB" id="A0A0D8IZ79"/>
<evidence type="ECO:0000313" key="5">
    <source>
        <dbReference type="Proteomes" id="UP000032483"/>
    </source>
</evidence>
<protein>
    <recommendedName>
        <fullName evidence="9">Holin</fullName>
    </recommendedName>
</protein>
<dbReference type="EMBL" id="LMUA01000016">
    <property type="protein sequence ID" value="KUE75734.1"/>
    <property type="molecule type" value="Genomic_DNA"/>
</dbReference>
<dbReference type="Proteomes" id="UP000053433">
    <property type="component" value="Unassembled WGS sequence"/>
</dbReference>
<evidence type="ECO:0000313" key="6">
    <source>
        <dbReference type="Proteomes" id="UP000053433"/>
    </source>
</evidence>
<name>A0A0D8IZ79_9FIRM</name>
<reference evidence="1" key="1">
    <citation type="submission" date="2015-02" db="EMBL/GenBank/DDBJ databases">
        <title>A novel member of the family Ruminococcaceae isolated from human feces.</title>
        <authorList>
            <person name="Shkoporov A.N."/>
            <person name="Chaplin A.V."/>
            <person name="Motuzova O.V."/>
            <person name="Kafarskaia L.I."/>
            <person name="Khokhlova E.V."/>
            <person name="Efimov B.A."/>
        </authorList>
    </citation>
    <scope>NUCLEOTIDE SEQUENCE [LARGE SCALE GENOMIC DNA]</scope>
    <source>
        <strain evidence="1">585-1</strain>
    </source>
</reference>
<evidence type="ECO:0000313" key="2">
    <source>
        <dbReference type="EMBL" id="KUE75734.1"/>
    </source>
</evidence>
<dbReference type="EMBL" id="VUNJ01000013">
    <property type="protein sequence ID" value="MST92629.1"/>
    <property type="molecule type" value="Genomic_DNA"/>
</dbReference>
<dbReference type="EMBL" id="JXXK01000030">
    <property type="protein sequence ID" value="KJF38828.1"/>
    <property type="molecule type" value="Genomic_DNA"/>
</dbReference>
<dbReference type="EMBL" id="WMZU01000047">
    <property type="protein sequence ID" value="MTS29048.1"/>
    <property type="molecule type" value="Genomic_DNA"/>
</dbReference>
<dbReference type="RefSeq" id="WP_009324289.1">
    <property type="nucleotide sequence ID" value="NZ_CAQJQL010000093.1"/>
</dbReference>
<evidence type="ECO:0000313" key="4">
    <source>
        <dbReference type="EMBL" id="MTS29048.1"/>
    </source>
</evidence>
<comment type="caution">
    <text evidence="1">The sequence shown here is derived from an EMBL/GenBank/DDBJ whole genome shotgun (WGS) entry which is preliminary data.</text>
</comment>
<accession>A0A0W7TPP4</accession>
<reference evidence="3 7" key="4">
    <citation type="submission" date="2019-08" db="EMBL/GenBank/DDBJ databases">
        <title>In-depth cultivation of the pig gut microbiome towards novel bacterial diversity and tailored functional studies.</title>
        <authorList>
            <person name="Wylensek D."/>
            <person name="Hitch T.C.A."/>
            <person name="Clavel T."/>
        </authorList>
    </citation>
    <scope>NUCLEOTIDE SEQUENCE [LARGE SCALE GENOMIC DNA]</scope>
    <source>
        <strain evidence="3 7">WCA3-601-WT-6J</strain>
    </source>
</reference>
<dbReference type="GeneID" id="42858049"/>
<reference evidence="2 6" key="2">
    <citation type="submission" date="2015-10" db="EMBL/GenBank/DDBJ databases">
        <title>A novel member of the family Ruminococcaceae isolated from human faeces.</title>
        <authorList>
            <person name="Shkoporov A.N."/>
            <person name="Chaplin A.V."/>
            <person name="Motuzova O.V."/>
            <person name="Kafarskaia L.I."/>
            <person name="Efimov B.A."/>
        </authorList>
    </citation>
    <scope>NUCLEOTIDE SEQUENCE [LARGE SCALE GENOMIC DNA]</scope>
    <source>
        <strain evidence="2 6">668</strain>
    </source>
</reference>
<dbReference type="Proteomes" id="UP000032483">
    <property type="component" value="Unassembled WGS sequence"/>
</dbReference>
<dbReference type="Proteomes" id="UP000472755">
    <property type="component" value="Unassembled WGS sequence"/>
</dbReference>
<evidence type="ECO:0000313" key="1">
    <source>
        <dbReference type="EMBL" id="KJF38828.1"/>
    </source>
</evidence>
<evidence type="ECO:0000313" key="7">
    <source>
        <dbReference type="Proteomes" id="UP000431913"/>
    </source>
</evidence>
<gene>
    <name evidence="2" type="ORF">ASJ35_11855</name>
    <name evidence="3" type="ORF">FYJ76_11920</name>
    <name evidence="4" type="ORF">GMD59_17425</name>
    <name evidence="1" type="ORF">TQ39_15950</name>
</gene>
<reference evidence="4 8" key="3">
    <citation type="journal article" date="2019" name="Nat. Med.">
        <title>A library of human gut bacterial isolates paired with longitudinal multiomics data enables mechanistic microbiome research.</title>
        <authorList>
            <person name="Poyet M."/>
            <person name="Groussin M."/>
            <person name="Gibbons S.M."/>
            <person name="Avila-Pacheco J."/>
            <person name="Jiang X."/>
            <person name="Kearney S.M."/>
            <person name="Perrotta A.R."/>
            <person name="Berdy B."/>
            <person name="Zhao S."/>
            <person name="Lieberman T.D."/>
            <person name="Swanson P.K."/>
            <person name="Smith M."/>
            <person name="Roesemann S."/>
            <person name="Alexander J.E."/>
            <person name="Rich S.A."/>
            <person name="Livny J."/>
            <person name="Vlamakis H."/>
            <person name="Clish C."/>
            <person name="Bullock K."/>
            <person name="Deik A."/>
            <person name="Scott J."/>
            <person name="Pierce K.A."/>
            <person name="Xavier R.J."/>
            <person name="Alm E.J."/>
        </authorList>
    </citation>
    <scope>NUCLEOTIDE SEQUENCE [LARGE SCALE GENOMIC DNA]</scope>
    <source>
        <strain evidence="4 8">BIOML-A4</strain>
    </source>
</reference>
<keyword evidence="5" id="KW-1185">Reference proteome</keyword>
<evidence type="ECO:0008006" key="9">
    <source>
        <dbReference type="Google" id="ProtNLM"/>
    </source>
</evidence>
<proteinExistence type="predicted"/>
<dbReference type="PATRIC" id="fig|1550024.3.peg.3637"/>
<evidence type="ECO:0000313" key="3">
    <source>
        <dbReference type="EMBL" id="MST92629.1"/>
    </source>
</evidence>
<dbReference type="Proteomes" id="UP000431913">
    <property type="component" value="Unassembled WGS sequence"/>
</dbReference>
<accession>A0A0D8IZ79</accession>
<sequence length="103" mass="10732">MNRTVLVLMMAVTVEALVEYAKTFGKAILEKQWKTAATQAGAVALGVSLCFSAGADFYAALGVSFNAAWLGVALTGVFASRGANYVSDLVKKLQALGAAQAER</sequence>
<organism evidence="1 5">
    <name type="scientific">Ruthenibacterium lactatiformans</name>
    <dbReference type="NCBI Taxonomy" id="1550024"/>
    <lineage>
        <taxon>Bacteria</taxon>
        <taxon>Bacillati</taxon>
        <taxon>Bacillota</taxon>
        <taxon>Clostridia</taxon>
        <taxon>Eubacteriales</taxon>
        <taxon>Oscillospiraceae</taxon>
        <taxon>Ruthenibacterium</taxon>
    </lineage>
</organism>